<gene>
    <name evidence="2" type="ORF">KL86APRO_30204</name>
</gene>
<keyword evidence="1" id="KW-1133">Transmembrane helix</keyword>
<protein>
    <submittedName>
        <fullName evidence="2">Uncharacterized protein</fullName>
    </submittedName>
</protein>
<evidence type="ECO:0000256" key="1">
    <source>
        <dbReference type="SAM" id="Phobius"/>
    </source>
</evidence>
<reference evidence="2" key="1">
    <citation type="submission" date="2016-04" db="EMBL/GenBank/DDBJ databases">
        <authorList>
            <person name="Evans L.H."/>
            <person name="Alamgir A."/>
            <person name="Owens N."/>
            <person name="Weber N.D."/>
            <person name="Virtaneva K."/>
            <person name="Barbian K."/>
            <person name="Babar A."/>
            <person name="Rosenke K."/>
        </authorList>
    </citation>
    <scope>NUCLEOTIDE SEQUENCE</scope>
    <source>
        <strain evidence="2">86</strain>
    </source>
</reference>
<proteinExistence type="predicted"/>
<feature type="transmembrane region" description="Helical" evidence="1">
    <location>
        <begin position="39"/>
        <end position="61"/>
    </location>
</feature>
<dbReference type="AlphaFoldDB" id="A0A212KLX1"/>
<organism evidence="2">
    <name type="scientific">uncultured Alphaproteobacteria bacterium</name>
    <dbReference type="NCBI Taxonomy" id="91750"/>
    <lineage>
        <taxon>Bacteria</taxon>
        <taxon>Pseudomonadati</taxon>
        <taxon>Pseudomonadota</taxon>
        <taxon>Alphaproteobacteria</taxon>
        <taxon>environmental samples</taxon>
    </lineage>
</organism>
<accession>A0A212KLX1</accession>
<keyword evidence="1" id="KW-0472">Membrane</keyword>
<keyword evidence="1" id="KW-0812">Transmembrane</keyword>
<evidence type="ECO:0000313" key="2">
    <source>
        <dbReference type="EMBL" id="SBW12713.1"/>
    </source>
</evidence>
<dbReference type="EMBL" id="FLUO01000003">
    <property type="protein sequence ID" value="SBW12713.1"/>
    <property type="molecule type" value="Genomic_DNA"/>
</dbReference>
<name>A0A212KLX1_9PROT</name>
<sequence length="96" mass="10098">MSMGYDDRVYGRGGGDGMDGDARPGLMTRVRAAVSGVRALIGAVLALPVVAQVLILLVNYVSALAGHPADLPPLLTWDEAMRLLREAWAAMTVGGY</sequence>